<organism evidence="3 4">
    <name type="scientific">Altererythrobacter litoralis</name>
    <dbReference type="NCBI Taxonomy" id="3113904"/>
    <lineage>
        <taxon>Bacteria</taxon>
        <taxon>Pseudomonadati</taxon>
        <taxon>Pseudomonadota</taxon>
        <taxon>Alphaproteobacteria</taxon>
        <taxon>Sphingomonadales</taxon>
        <taxon>Erythrobacteraceae</taxon>
        <taxon>Altererythrobacter</taxon>
    </lineage>
</organism>
<dbReference type="EMBL" id="JAZDQV010000004">
    <property type="protein sequence ID" value="MEE1877212.1"/>
    <property type="molecule type" value="Genomic_DNA"/>
</dbReference>
<evidence type="ECO:0000256" key="2">
    <source>
        <dbReference type="ARBA" id="ARBA00023002"/>
    </source>
</evidence>
<dbReference type="PANTHER" id="PTHR43669:SF3">
    <property type="entry name" value="ALCOHOL DEHYDROGENASE, PUTATIVE (AFU_ORTHOLOGUE AFUA_3G03445)-RELATED"/>
    <property type="match status" value="1"/>
</dbReference>
<dbReference type="InterPro" id="IPR002347">
    <property type="entry name" value="SDR_fam"/>
</dbReference>
<gene>
    <name evidence="3" type="ORF">VRS74_05880</name>
</gene>
<keyword evidence="4" id="KW-1185">Reference proteome</keyword>
<dbReference type="SUPFAM" id="SSF51735">
    <property type="entry name" value="NAD(P)-binding Rossmann-fold domains"/>
    <property type="match status" value="1"/>
</dbReference>
<evidence type="ECO:0000313" key="3">
    <source>
        <dbReference type="EMBL" id="MEE1877212.1"/>
    </source>
</evidence>
<dbReference type="Gene3D" id="3.40.50.720">
    <property type="entry name" value="NAD(P)-binding Rossmann-like Domain"/>
    <property type="match status" value="1"/>
</dbReference>
<dbReference type="PRINTS" id="PR00081">
    <property type="entry name" value="GDHRDH"/>
</dbReference>
<reference evidence="3 4" key="1">
    <citation type="submission" date="2024-01" db="EMBL/GenBank/DDBJ databases">
        <title>The genome sequence of Erythrobacteraceae sp. strain 1XM1-14.</title>
        <authorList>
            <person name="Liu Y."/>
        </authorList>
    </citation>
    <scope>NUCLEOTIDE SEQUENCE [LARGE SCALE GENOMIC DNA]</scope>
    <source>
        <strain evidence="3 4">1XM1-14</strain>
    </source>
</reference>
<dbReference type="PANTHER" id="PTHR43669">
    <property type="entry name" value="5-KETO-D-GLUCONATE 5-REDUCTASE"/>
    <property type="match status" value="1"/>
</dbReference>
<proteinExistence type="inferred from homology"/>
<evidence type="ECO:0000313" key="4">
    <source>
        <dbReference type="Proteomes" id="UP001343492"/>
    </source>
</evidence>
<name>A0ABU7GDN5_9SPHN</name>
<evidence type="ECO:0000256" key="1">
    <source>
        <dbReference type="ARBA" id="ARBA00006484"/>
    </source>
</evidence>
<accession>A0ABU7GDN5</accession>
<dbReference type="RefSeq" id="WP_354144318.1">
    <property type="nucleotide sequence ID" value="NZ_JAZDQV010000004.1"/>
</dbReference>
<comment type="caution">
    <text evidence="3">The sequence shown here is derived from an EMBL/GenBank/DDBJ whole genome shotgun (WGS) entry which is preliminary data.</text>
</comment>
<dbReference type="Proteomes" id="UP001343492">
    <property type="component" value="Unassembled WGS sequence"/>
</dbReference>
<protein>
    <submittedName>
        <fullName evidence="3">SDR family NAD(P)-dependent oxidoreductase</fullName>
    </submittedName>
</protein>
<dbReference type="Pfam" id="PF00106">
    <property type="entry name" value="adh_short"/>
    <property type="match status" value="1"/>
</dbReference>
<dbReference type="CDD" id="cd05233">
    <property type="entry name" value="SDR_c"/>
    <property type="match status" value="1"/>
</dbReference>
<comment type="similarity">
    <text evidence="1">Belongs to the short-chain dehydrogenases/reductases (SDR) family.</text>
</comment>
<sequence>MSSFSPRTAVITGGASGIGLAIARELAAQGISVMLADLPGEKLDKAVGSIPGALAHPCDVSDPEQVEALAEAAFAQLGEVHLVLSNAGVGGPRGKMWEVDPAVARAHFDINFWGVWNCCRAFAPRLVAQEAPSALYNTGSENSFFCAMPQSAAYIAAKHAVLGLTENLREDLPEHVHAGLIVPGWVFTAIGPEQFMKPGMPAEQFARIVVPQILQRRRFVVSHGYNTVRIAERMDELAASYAEFALPPEQDAQYDVRLVMERFRKPVPD</sequence>
<dbReference type="InterPro" id="IPR036291">
    <property type="entry name" value="NAD(P)-bd_dom_sf"/>
</dbReference>
<keyword evidence="2" id="KW-0560">Oxidoreductase</keyword>